<evidence type="ECO:0000256" key="4">
    <source>
        <dbReference type="ARBA" id="ARBA00022989"/>
    </source>
</evidence>
<evidence type="ECO:0000256" key="3">
    <source>
        <dbReference type="ARBA" id="ARBA00022692"/>
    </source>
</evidence>
<feature type="transmembrane region" description="Helical" evidence="6">
    <location>
        <begin position="335"/>
        <end position="355"/>
    </location>
</feature>
<dbReference type="RefSeq" id="WP_114547586.1">
    <property type="nucleotide sequence ID" value="NZ_PPTT01000035.1"/>
</dbReference>
<keyword evidence="4 6" id="KW-1133">Transmembrane helix</keyword>
<dbReference type="OrthoDB" id="5486437at2"/>
<evidence type="ECO:0000256" key="1">
    <source>
        <dbReference type="ARBA" id="ARBA00004651"/>
    </source>
</evidence>
<feature type="transmembrane region" description="Helical" evidence="6">
    <location>
        <begin position="277"/>
        <end position="298"/>
    </location>
</feature>
<reference evidence="11" key="2">
    <citation type="submission" date="2018-05" db="EMBL/GenBank/DDBJ databases">
        <title>Genome Sequencing of selected type strains of the family Eggerthellaceae.</title>
        <authorList>
            <person name="Danylec N."/>
            <person name="Stoll D.A."/>
            <person name="Doetsch A."/>
            <person name="Huch M."/>
        </authorList>
    </citation>
    <scope>NUCLEOTIDE SEQUENCE [LARGE SCALE GENOMIC DNA]</scope>
    <source>
        <strain evidence="11">DSM 16107</strain>
    </source>
</reference>
<name>A0A3N0IXZ8_9ACTN</name>
<keyword evidence="5 6" id="KW-0472">Membrane</keyword>
<feature type="transmembrane region" description="Helical" evidence="6">
    <location>
        <begin position="362"/>
        <end position="384"/>
    </location>
</feature>
<evidence type="ECO:0000313" key="10">
    <source>
        <dbReference type="Proteomes" id="UP000253817"/>
    </source>
</evidence>
<dbReference type="PANTHER" id="PTHR30294:SF29">
    <property type="entry name" value="MULTIDRUG ABC TRANSPORTER PERMEASE YBHS-RELATED"/>
    <property type="match status" value="1"/>
</dbReference>
<dbReference type="AlphaFoldDB" id="A0A3N0IXZ8"/>
<dbReference type="EMBL" id="QICC01000025">
    <property type="protein sequence ID" value="RNM41854.1"/>
    <property type="molecule type" value="Genomic_DNA"/>
</dbReference>
<keyword evidence="2" id="KW-1003">Cell membrane</keyword>
<dbReference type="Proteomes" id="UP000253817">
    <property type="component" value="Unassembled WGS sequence"/>
</dbReference>
<keyword evidence="10" id="KW-1185">Reference proteome</keyword>
<feature type="domain" description="ABC-2 type transporter transmembrane" evidence="7">
    <location>
        <begin position="26"/>
        <end position="379"/>
    </location>
</feature>
<gene>
    <name evidence="8" type="ORF">C1876_15275</name>
    <name evidence="9" type="ORF">DMP09_07805</name>
</gene>
<proteinExistence type="predicted"/>
<evidence type="ECO:0000256" key="5">
    <source>
        <dbReference type="ARBA" id="ARBA00023136"/>
    </source>
</evidence>
<sequence>MSGGKSSAITIARKELARFFSNKTSAFISIVLPGLLIFFMWTFMGDAMGGMFKPDMSKTPVVAVVNAPDSVKALAGDSVVKVVDEGALPSAEEMRERIERGDVQAFAVFPEGFDEEVAVYDPASGTPAPQVAIYFNSVDPDSSQAYATFKNLLDAYESSLSNRFDVNAGQGSYDVAEERDIAGTFVVSIVPLLLLILVFTSVMSIAAESVAGEKERGTMATLLATPINRRDIALGKVLAITLIGLLIATSSAIGIFAGLPSIMQGAVDINVYGATEYLLLALVILSTTLLIVMLVTIVSTLAKSVKEATMFLTPLMIVVMLVGILGMFGGASDEVAYYFIPLYNAVQCMIGIFSFDFQPVNVVVCVLSNLAYTALGVAVLQRMFNSERLMFAR</sequence>
<feature type="transmembrane region" description="Helical" evidence="6">
    <location>
        <begin position="181"/>
        <end position="206"/>
    </location>
</feature>
<dbReference type="PANTHER" id="PTHR30294">
    <property type="entry name" value="MEMBRANE COMPONENT OF ABC TRANSPORTER YHHJ-RELATED"/>
    <property type="match status" value="1"/>
</dbReference>
<keyword evidence="3 6" id="KW-0812">Transmembrane</keyword>
<comment type="subcellular location">
    <subcellularLocation>
        <location evidence="1">Cell membrane</location>
        <topology evidence="1">Multi-pass membrane protein</topology>
    </subcellularLocation>
</comment>
<feature type="transmembrane region" description="Helical" evidence="6">
    <location>
        <begin position="237"/>
        <end position="257"/>
    </location>
</feature>
<dbReference type="InterPro" id="IPR051449">
    <property type="entry name" value="ABC-2_transporter_component"/>
</dbReference>
<reference evidence="8 10" key="1">
    <citation type="journal article" date="2018" name="Elife">
        <title>Discovery and characterization of a prevalent human gut bacterial enzyme sufficient for the inactivation of a family of plant toxins.</title>
        <authorList>
            <person name="Koppel N."/>
            <person name="Bisanz J.E."/>
            <person name="Pandelia M.E."/>
            <person name="Turnbaugh P.J."/>
            <person name="Balskus E.P."/>
        </authorList>
    </citation>
    <scope>NUCLEOTIDE SEQUENCE [LARGE SCALE GENOMIC DNA]</scope>
    <source>
        <strain evidence="8 10">DSM 16107</strain>
    </source>
</reference>
<protein>
    <submittedName>
        <fullName evidence="9">ABC transporter permease</fullName>
    </submittedName>
</protein>
<dbReference type="InterPro" id="IPR013525">
    <property type="entry name" value="ABC2_TM"/>
</dbReference>
<evidence type="ECO:0000313" key="9">
    <source>
        <dbReference type="EMBL" id="RNM41854.1"/>
    </source>
</evidence>
<feature type="transmembrane region" description="Helical" evidence="6">
    <location>
        <begin position="310"/>
        <end position="329"/>
    </location>
</feature>
<evidence type="ECO:0000313" key="11">
    <source>
        <dbReference type="Proteomes" id="UP000270112"/>
    </source>
</evidence>
<feature type="transmembrane region" description="Helical" evidence="6">
    <location>
        <begin position="24"/>
        <end position="44"/>
    </location>
</feature>
<evidence type="ECO:0000256" key="2">
    <source>
        <dbReference type="ARBA" id="ARBA00022475"/>
    </source>
</evidence>
<reference evidence="9" key="3">
    <citation type="journal article" date="2019" name="Microbiol. Resour. Announc.">
        <title>Draft Genome Sequences of Type Strains of Gordonibacter faecihominis, Paraeggerthella hongkongensis, Parvibacter caecicola,Slackia equolifaciens, Slackia faecicanis, and Slackia isoflavoniconvertens.</title>
        <authorList>
            <person name="Danylec N."/>
            <person name="Stoll D.A."/>
            <person name="Dotsch A."/>
            <person name="Huch M."/>
        </authorList>
    </citation>
    <scope>NUCLEOTIDE SEQUENCE</scope>
    <source>
        <strain evidence="9">DSM 16107</strain>
    </source>
</reference>
<dbReference type="GO" id="GO:0140359">
    <property type="term" value="F:ABC-type transporter activity"/>
    <property type="evidence" value="ECO:0007669"/>
    <property type="project" value="InterPro"/>
</dbReference>
<dbReference type="Pfam" id="PF12698">
    <property type="entry name" value="ABC2_membrane_3"/>
    <property type="match status" value="1"/>
</dbReference>
<comment type="caution">
    <text evidence="9">The sequence shown here is derived from an EMBL/GenBank/DDBJ whole genome shotgun (WGS) entry which is preliminary data.</text>
</comment>
<evidence type="ECO:0000259" key="7">
    <source>
        <dbReference type="Pfam" id="PF12698"/>
    </source>
</evidence>
<dbReference type="EMBL" id="PPTT01000035">
    <property type="protein sequence ID" value="RDB65922.1"/>
    <property type="molecule type" value="Genomic_DNA"/>
</dbReference>
<accession>A0A3N0IXZ8</accession>
<evidence type="ECO:0000256" key="6">
    <source>
        <dbReference type="SAM" id="Phobius"/>
    </source>
</evidence>
<organism evidence="9 11">
    <name type="scientific">Eggerthella sinensis</name>
    <dbReference type="NCBI Taxonomy" id="242230"/>
    <lineage>
        <taxon>Bacteria</taxon>
        <taxon>Bacillati</taxon>
        <taxon>Actinomycetota</taxon>
        <taxon>Coriobacteriia</taxon>
        <taxon>Eggerthellales</taxon>
        <taxon>Eggerthellaceae</taxon>
        <taxon>Eggerthella</taxon>
    </lineage>
</organism>
<dbReference type="Proteomes" id="UP000270112">
    <property type="component" value="Unassembled WGS sequence"/>
</dbReference>
<dbReference type="GO" id="GO:0005886">
    <property type="term" value="C:plasma membrane"/>
    <property type="evidence" value="ECO:0007669"/>
    <property type="project" value="UniProtKB-SubCell"/>
</dbReference>
<evidence type="ECO:0000313" key="8">
    <source>
        <dbReference type="EMBL" id="RDB65922.1"/>
    </source>
</evidence>